<evidence type="ECO:0000313" key="2">
    <source>
        <dbReference type="Proteomes" id="UP000507245"/>
    </source>
</evidence>
<protein>
    <submittedName>
        <fullName evidence="1">Uncharacterized protein</fullName>
    </submittedName>
</protein>
<evidence type="ECO:0000313" key="1">
    <source>
        <dbReference type="EMBL" id="CAB4316422.1"/>
    </source>
</evidence>
<dbReference type="Proteomes" id="UP000507245">
    <property type="component" value="Unassembled WGS sequence"/>
</dbReference>
<reference evidence="2" key="1">
    <citation type="journal article" date="2020" name="Genome Biol.">
        <title>Gamete binning: chromosome-level and haplotype-resolved genome assembly enabled by high-throughput single-cell sequencing of gamete genomes.</title>
        <authorList>
            <person name="Campoy J.A."/>
            <person name="Sun H."/>
            <person name="Goel M."/>
            <person name="Jiao W.-B."/>
            <person name="Folz-Donahue K."/>
            <person name="Wang N."/>
            <person name="Rubio M."/>
            <person name="Liu C."/>
            <person name="Kukat C."/>
            <person name="Ruiz D."/>
            <person name="Huettel B."/>
            <person name="Schneeberger K."/>
        </authorList>
    </citation>
    <scope>NUCLEOTIDE SEQUENCE [LARGE SCALE GENOMIC DNA]</scope>
    <source>
        <strain evidence="2">cv. Rojo Pasion</strain>
    </source>
</reference>
<keyword evidence="2" id="KW-1185">Reference proteome</keyword>
<name>A0A6J5XVY9_PRUAR</name>
<dbReference type="EMBL" id="CAEKKB010000007">
    <property type="protein sequence ID" value="CAB4316422.1"/>
    <property type="molecule type" value="Genomic_DNA"/>
</dbReference>
<gene>
    <name evidence="1" type="ORF">ORAREDHAP_LOCUS41861</name>
</gene>
<organism evidence="1 2">
    <name type="scientific">Prunus armeniaca</name>
    <name type="common">Apricot</name>
    <name type="synonym">Armeniaca vulgaris</name>
    <dbReference type="NCBI Taxonomy" id="36596"/>
    <lineage>
        <taxon>Eukaryota</taxon>
        <taxon>Viridiplantae</taxon>
        <taxon>Streptophyta</taxon>
        <taxon>Embryophyta</taxon>
        <taxon>Tracheophyta</taxon>
        <taxon>Spermatophyta</taxon>
        <taxon>Magnoliopsida</taxon>
        <taxon>eudicotyledons</taxon>
        <taxon>Gunneridae</taxon>
        <taxon>Pentapetalae</taxon>
        <taxon>rosids</taxon>
        <taxon>fabids</taxon>
        <taxon>Rosales</taxon>
        <taxon>Rosaceae</taxon>
        <taxon>Amygdaloideae</taxon>
        <taxon>Amygdaleae</taxon>
        <taxon>Prunus</taxon>
    </lineage>
</organism>
<dbReference type="AlphaFoldDB" id="A0A6J5XVY9"/>
<sequence>MAAPSLDIWEDSSVDESVEGWKTFVKMAKCMTKHFPPNHRFTILPGVKIRGMPSLKNKRKKKMVQKKVQIPQEDEYEQPSMVPVTLIEFFPVEFFSSESEV</sequence>
<proteinExistence type="predicted"/>
<accession>A0A6J5XVY9</accession>